<accession>A0ACC0PZU7</accession>
<keyword evidence="2" id="KW-1185">Reference proteome</keyword>
<comment type="caution">
    <text evidence="1">The sequence shown here is derived from an EMBL/GenBank/DDBJ whole genome shotgun (WGS) entry which is preliminary data.</text>
</comment>
<dbReference type="EMBL" id="CM046388">
    <property type="protein sequence ID" value="KAI8570696.1"/>
    <property type="molecule type" value="Genomic_DNA"/>
</dbReference>
<gene>
    <name evidence="1" type="ORF">RHMOL_Rhmol01G0056000</name>
</gene>
<sequence>MIKQGHRPLRITLTAIYIINDAKDLINRTGTTLTHIFREANQCADHPDCFTFPFP</sequence>
<evidence type="ECO:0000313" key="1">
    <source>
        <dbReference type="EMBL" id="KAI8570696.1"/>
    </source>
</evidence>
<organism evidence="1 2">
    <name type="scientific">Rhododendron molle</name>
    <name type="common">Chinese azalea</name>
    <name type="synonym">Azalea mollis</name>
    <dbReference type="NCBI Taxonomy" id="49168"/>
    <lineage>
        <taxon>Eukaryota</taxon>
        <taxon>Viridiplantae</taxon>
        <taxon>Streptophyta</taxon>
        <taxon>Embryophyta</taxon>
        <taxon>Tracheophyta</taxon>
        <taxon>Spermatophyta</taxon>
        <taxon>Magnoliopsida</taxon>
        <taxon>eudicotyledons</taxon>
        <taxon>Gunneridae</taxon>
        <taxon>Pentapetalae</taxon>
        <taxon>asterids</taxon>
        <taxon>Ericales</taxon>
        <taxon>Ericaceae</taxon>
        <taxon>Ericoideae</taxon>
        <taxon>Rhodoreae</taxon>
        <taxon>Rhododendron</taxon>
    </lineage>
</organism>
<dbReference type="Proteomes" id="UP001062846">
    <property type="component" value="Chromosome 1"/>
</dbReference>
<reference evidence="1" key="1">
    <citation type="submission" date="2022-02" db="EMBL/GenBank/DDBJ databases">
        <title>Plant Genome Project.</title>
        <authorList>
            <person name="Zhang R.-G."/>
        </authorList>
    </citation>
    <scope>NUCLEOTIDE SEQUENCE</scope>
    <source>
        <strain evidence="1">AT1</strain>
    </source>
</reference>
<protein>
    <submittedName>
        <fullName evidence="1">Uncharacterized protein</fullName>
    </submittedName>
</protein>
<name>A0ACC0PZU7_RHOML</name>
<proteinExistence type="predicted"/>
<evidence type="ECO:0000313" key="2">
    <source>
        <dbReference type="Proteomes" id="UP001062846"/>
    </source>
</evidence>